<proteinExistence type="predicted"/>
<accession>A0A3D8SNE8</accession>
<dbReference type="OrthoDB" id="10426959at2759"/>
<evidence type="ECO:0000313" key="2">
    <source>
        <dbReference type="EMBL" id="RDW87859.1"/>
    </source>
</evidence>
<dbReference type="AlphaFoldDB" id="A0A3D8SNE8"/>
<evidence type="ECO:0000256" key="1">
    <source>
        <dbReference type="SAM" id="SignalP"/>
    </source>
</evidence>
<feature type="signal peptide" evidence="1">
    <location>
        <begin position="1"/>
        <end position="21"/>
    </location>
</feature>
<gene>
    <name evidence="2" type="ORF">BP5796_03553</name>
</gene>
<name>A0A3D8SNE8_9HELO</name>
<protein>
    <submittedName>
        <fullName evidence="2">Uncharacterized protein</fullName>
    </submittedName>
</protein>
<keyword evidence="3" id="KW-1185">Reference proteome</keyword>
<reference evidence="2 3" key="1">
    <citation type="journal article" date="2018" name="IMA Fungus">
        <title>IMA Genome-F 9: Draft genome sequence of Annulohypoxylon stygium, Aspergillus mulundensis, Berkeleyomyces basicola (syn. Thielaviopsis basicola), Ceratocystis smalleyi, two Cercospora beticola strains, Coleophoma cylindrospora, Fusarium fracticaudum, Phialophora cf. hyalina, and Morchella septimelata.</title>
        <authorList>
            <person name="Wingfield B.D."/>
            <person name="Bills G.F."/>
            <person name="Dong Y."/>
            <person name="Huang W."/>
            <person name="Nel W.J."/>
            <person name="Swalarsk-Parry B.S."/>
            <person name="Vaghefi N."/>
            <person name="Wilken P.M."/>
            <person name="An Z."/>
            <person name="de Beer Z.W."/>
            <person name="De Vos L."/>
            <person name="Chen L."/>
            <person name="Duong T.A."/>
            <person name="Gao Y."/>
            <person name="Hammerbacher A."/>
            <person name="Kikkert J.R."/>
            <person name="Li Y."/>
            <person name="Li H."/>
            <person name="Li K."/>
            <person name="Li Q."/>
            <person name="Liu X."/>
            <person name="Ma X."/>
            <person name="Naidoo K."/>
            <person name="Pethybridge S.J."/>
            <person name="Sun J."/>
            <person name="Steenkamp E.T."/>
            <person name="van der Nest M.A."/>
            <person name="van Wyk S."/>
            <person name="Wingfield M.J."/>
            <person name="Xiong C."/>
            <person name="Yue Q."/>
            <person name="Zhang X."/>
        </authorList>
    </citation>
    <scope>NUCLEOTIDE SEQUENCE [LARGE SCALE GENOMIC DNA]</scope>
    <source>
        <strain evidence="2 3">BP5796</strain>
    </source>
</reference>
<keyword evidence="1" id="KW-0732">Signal</keyword>
<evidence type="ECO:0000313" key="3">
    <source>
        <dbReference type="Proteomes" id="UP000256328"/>
    </source>
</evidence>
<dbReference type="EMBL" id="PDLN01000004">
    <property type="protein sequence ID" value="RDW87859.1"/>
    <property type="molecule type" value="Genomic_DNA"/>
</dbReference>
<comment type="caution">
    <text evidence="2">The sequence shown here is derived from an EMBL/GenBank/DDBJ whole genome shotgun (WGS) entry which is preliminary data.</text>
</comment>
<organism evidence="2 3">
    <name type="scientific">Coleophoma crateriformis</name>
    <dbReference type="NCBI Taxonomy" id="565419"/>
    <lineage>
        <taxon>Eukaryota</taxon>
        <taxon>Fungi</taxon>
        <taxon>Dikarya</taxon>
        <taxon>Ascomycota</taxon>
        <taxon>Pezizomycotina</taxon>
        <taxon>Leotiomycetes</taxon>
        <taxon>Helotiales</taxon>
        <taxon>Dermateaceae</taxon>
        <taxon>Coleophoma</taxon>
    </lineage>
</organism>
<dbReference type="Proteomes" id="UP000256328">
    <property type="component" value="Unassembled WGS sequence"/>
</dbReference>
<feature type="chain" id="PRO_5017663069" evidence="1">
    <location>
        <begin position="22"/>
        <end position="318"/>
    </location>
</feature>
<sequence length="318" mass="34218">MKATLLNTLVAAVMLDRMAFAISTTSFQCQIACIEPSQHDPSAKPQGCNCAEKYCPAPEGRPEIPYGYVWGWNDATDSCGPVPDGQQCAGLDVTCLPHHIYGWNGVDTCQCLPLISKRTPPPQCRMACIPPATHDPEAVPTNCNCAEKYCPYPNGPGGPEIPSGETWAYNAAADACGPVVDPQVECLSLNIECAANFTYGWHGSNSACMCVPDYFHKREIITTPSCRIACIPPRAHDPNAVPSFCNCAERVCPTGDTICPARKSYGWNNKTGDCGCVSSPKAQCIATGTTCNAGYFYGWDALKRTCKCLPLKVVSDKR</sequence>